<dbReference type="Pfam" id="PF03171">
    <property type="entry name" value="2OG-FeII_Oxy"/>
    <property type="match status" value="1"/>
</dbReference>
<evidence type="ECO:0000256" key="8">
    <source>
        <dbReference type="ARBA" id="ARBA00047725"/>
    </source>
</evidence>
<dbReference type="InterPro" id="IPR005123">
    <property type="entry name" value="Oxoglu/Fe-dep_dioxygenase_dom"/>
</dbReference>
<dbReference type="EMBL" id="AP019860">
    <property type="protein sequence ID" value="BBM81955.1"/>
    <property type="molecule type" value="Genomic_DNA"/>
</dbReference>
<gene>
    <name evidence="12" type="ORF">UABAM_00298</name>
</gene>
<dbReference type="InterPro" id="IPR044861">
    <property type="entry name" value="IPNS-like_FE2OG_OXY"/>
</dbReference>
<evidence type="ECO:0000256" key="5">
    <source>
        <dbReference type="ARBA" id="ARBA00022666"/>
    </source>
</evidence>
<dbReference type="PANTHER" id="PTHR47990">
    <property type="entry name" value="2-OXOGLUTARATE (2OG) AND FE(II)-DEPENDENT OXYGENASE SUPERFAMILY PROTEIN-RELATED"/>
    <property type="match status" value="1"/>
</dbReference>
<feature type="domain" description="Fe2OG dioxygenase" evidence="11">
    <location>
        <begin position="166"/>
        <end position="272"/>
    </location>
</feature>
<dbReference type="KEGG" id="uam:UABAM_00298"/>
<evidence type="ECO:0000256" key="4">
    <source>
        <dbReference type="ARBA" id="ARBA00019045"/>
    </source>
</evidence>
<dbReference type="SUPFAM" id="SSF51197">
    <property type="entry name" value="Clavaminate synthase-like"/>
    <property type="match status" value="1"/>
</dbReference>
<dbReference type="OrthoDB" id="21825at2"/>
<keyword evidence="10" id="KW-0479">Metal-binding</keyword>
<keyword evidence="13" id="KW-1185">Reference proteome</keyword>
<keyword evidence="10" id="KW-0560">Oxidoreductase</keyword>
<dbReference type="EC" id="1.14.20.7" evidence="2"/>
<dbReference type="GO" id="GO:0102276">
    <property type="term" value="F:2-oxoglutarate oxygenase/decarboxylase (ethylene-forming) activity"/>
    <property type="evidence" value="ECO:0007669"/>
    <property type="project" value="UniProtKB-EC"/>
</dbReference>
<dbReference type="GO" id="GO:0009693">
    <property type="term" value="P:ethylene biosynthetic process"/>
    <property type="evidence" value="ECO:0007669"/>
    <property type="project" value="UniProtKB-KW"/>
</dbReference>
<comment type="catalytic activity">
    <reaction evidence="8">
        <text>2-oxoglutarate + O2 + 2 H(+) = ethene + 3 CO2 + H2O</text>
        <dbReference type="Rhea" id="RHEA:31523"/>
        <dbReference type="ChEBI" id="CHEBI:15377"/>
        <dbReference type="ChEBI" id="CHEBI:15378"/>
        <dbReference type="ChEBI" id="CHEBI:15379"/>
        <dbReference type="ChEBI" id="CHEBI:16526"/>
        <dbReference type="ChEBI" id="CHEBI:16810"/>
        <dbReference type="ChEBI" id="CHEBI:18153"/>
        <dbReference type="EC" id="1.13.12.19"/>
    </reaction>
</comment>
<protein>
    <recommendedName>
        <fullName evidence="4">2-oxoglutarate-dependent ethylene/succinate-forming enzyme</fullName>
        <ecNumber evidence="3">1.13.12.19</ecNumber>
        <ecNumber evidence="2">1.14.20.7</ecNumber>
    </recommendedName>
    <alternativeName>
        <fullName evidence="6">2-oxoglutarate dioxygenase (ethylene-forming)</fullName>
    </alternativeName>
    <alternativeName>
        <fullName evidence="7">2-oxoglutarate/L-arginine monooxygenase/decarboxylase (succinate-forming)</fullName>
    </alternativeName>
</protein>
<dbReference type="AlphaFoldDB" id="A0A5S9IJW4"/>
<reference evidence="12 13" key="1">
    <citation type="submission" date="2019-08" db="EMBL/GenBank/DDBJ databases">
        <title>Complete genome sequence of Candidatus Uab amorphum.</title>
        <authorList>
            <person name="Shiratori T."/>
            <person name="Suzuki S."/>
            <person name="Kakizawa Y."/>
            <person name="Ishida K."/>
        </authorList>
    </citation>
    <scope>NUCLEOTIDE SEQUENCE [LARGE SCALE GENOMIC DNA]</scope>
    <source>
        <strain evidence="12 13">SRT547</strain>
    </source>
</reference>
<keyword evidence="10" id="KW-0408">Iron</keyword>
<evidence type="ECO:0000313" key="13">
    <source>
        <dbReference type="Proteomes" id="UP000326354"/>
    </source>
</evidence>
<evidence type="ECO:0000256" key="9">
    <source>
        <dbReference type="ARBA" id="ARBA00049359"/>
    </source>
</evidence>
<sequence>MKPCYDTIPSLNLQDFLGSDEGKKQKFIYNLGKAYQELGFVTIKNHNLDEPLINKLFAIYRQFFDLPEEVKNKYYDEKLCGERGYTGKMRERAKGFKEADLKEFFHVGQERERKYPTNIWPSEITNFSKINIKAFKALENIGFSILEALALFLNLPQDFLKEKVTLGNSVLRAIHYFPLENYPSSAVRAAEHCDINFITVLMSASAEGLQVKRLDGKWIDVKPDPESIVINVGDMLSRLTNNRLKSTVHRVVNPSPEKMHQPRYSIPFFMHPRPDVNLASLESCVDKQHPKLYSDITAGEFLHQRLVENGLKV</sequence>
<evidence type="ECO:0000256" key="7">
    <source>
        <dbReference type="ARBA" id="ARBA00031282"/>
    </source>
</evidence>
<comment type="catalytic activity">
    <reaction evidence="9">
        <text>L-arginine + 2-oxoglutarate + O2 = guanidine + L-glutamate 5-semialdehyde + succinate + CO2</text>
        <dbReference type="Rhea" id="RHEA:31535"/>
        <dbReference type="ChEBI" id="CHEBI:15379"/>
        <dbReference type="ChEBI" id="CHEBI:16526"/>
        <dbReference type="ChEBI" id="CHEBI:16810"/>
        <dbReference type="ChEBI" id="CHEBI:30031"/>
        <dbReference type="ChEBI" id="CHEBI:30087"/>
        <dbReference type="ChEBI" id="CHEBI:32682"/>
        <dbReference type="ChEBI" id="CHEBI:58066"/>
        <dbReference type="EC" id="1.14.20.7"/>
    </reaction>
</comment>
<evidence type="ECO:0000256" key="3">
    <source>
        <dbReference type="ARBA" id="ARBA00012531"/>
    </source>
</evidence>
<dbReference type="Gene3D" id="2.60.120.330">
    <property type="entry name" value="B-lactam Antibiotic, Isopenicillin N Synthase, Chain"/>
    <property type="match status" value="1"/>
</dbReference>
<dbReference type="RefSeq" id="WP_151966215.1">
    <property type="nucleotide sequence ID" value="NZ_AP019860.1"/>
</dbReference>
<evidence type="ECO:0000256" key="2">
    <source>
        <dbReference type="ARBA" id="ARBA00012293"/>
    </source>
</evidence>
<comment type="pathway">
    <text evidence="1">Alkene biosynthesis; ethylene biosynthesis via 2-oxoglutarate.</text>
</comment>
<dbReference type="InterPro" id="IPR026992">
    <property type="entry name" value="DIOX_N"/>
</dbReference>
<dbReference type="InterPro" id="IPR027443">
    <property type="entry name" value="IPNS-like_sf"/>
</dbReference>
<dbReference type="PROSITE" id="PS51471">
    <property type="entry name" value="FE2OG_OXY"/>
    <property type="match status" value="1"/>
</dbReference>
<keyword evidence="5" id="KW-0266">Ethylene biosynthesis</keyword>
<proteinExistence type="inferred from homology"/>
<dbReference type="Proteomes" id="UP000326354">
    <property type="component" value="Chromosome"/>
</dbReference>
<dbReference type="GO" id="GO:0046872">
    <property type="term" value="F:metal ion binding"/>
    <property type="evidence" value="ECO:0007669"/>
    <property type="project" value="UniProtKB-KW"/>
</dbReference>
<comment type="similarity">
    <text evidence="10">Belongs to the iron/ascorbate-dependent oxidoreductase family.</text>
</comment>
<dbReference type="InterPro" id="IPR050231">
    <property type="entry name" value="Iron_ascorbate_oxido_reductase"/>
</dbReference>
<dbReference type="EC" id="1.13.12.19" evidence="3"/>
<evidence type="ECO:0000256" key="6">
    <source>
        <dbReference type="ARBA" id="ARBA00031011"/>
    </source>
</evidence>
<name>A0A5S9IJW4_UABAM</name>
<evidence type="ECO:0000256" key="10">
    <source>
        <dbReference type="RuleBase" id="RU003682"/>
    </source>
</evidence>
<organism evidence="12 13">
    <name type="scientific">Uabimicrobium amorphum</name>
    <dbReference type="NCBI Taxonomy" id="2596890"/>
    <lineage>
        <taxon>Bacteria</taxon>
        <taxon>Pseudomonadati</taxon>
        <taxon>Planctomycetota</taxon>
        <taxon>Candidatus Uabimicrobiia</taxon>
        <taxon>Candidatus Uabimicrobiales</taxon>
        <taxon>Candidatus Uabimicrobiaceae</taxon>
        <taxon>Candidatus Uabimicrobium</taxon>
    </lineage>
</organism>
<accession>A0A5S9IJW4</accession>
<evidence type="ECO:0000256" key="1">
    <source>
        <dbReference type="ARBA" id="ARBA00004767"/>
    </source>
</evidence>
<evidence type="ECO:0000259" key="11">
    <source>
        <dbReference type="PROSITE" id="PS51471"/>
    </source>
</evidence>
<evidence type="ECO:0000313" key="12">
    <source>
        <dbReference type="EMBL" id="BBM81955.1"/>
    </source>
</evidence>
<dbReference type="Pfam" id="PF14226">
    <property type="entry name" value="DIOX_N"/>
    <property type="match status" value="1"/>
</dbReference>